<dbReference type="AlphaFoldDB" id="A0A4R8Q0N6"/>
<feature type="compositionally biased region" description="Polar residues" evidence="1">
    <location>
        <begin position="46"/>
        <end position="58"/>
    </location>
</feature>
<sequence length="90" mass="10173">MSQYRPSSKFSNKQLQLSFKVSANSLRAPIRSILRRMQSVSVPRSGWFSSQSLSTKATSRGRKSSRSRAFSRCRLPAIVASPQVSTWHQQ</sequence>
<name>A0A4R8Q0N6_9PEZI</name>
<evidence type="ECO:0000313" key="3">
    <source>
        <dbReference type="Proteomes" id="UP000295083"/>
    </source>
</evidence>
<reference evidence="2 3" key="1">
    <citation type="submission" date="2018-11" db="EMBL/GenBank/DDBJ databases">
        <title>Genome sequence and assembly of Colletotrichum spinosum.</title>
        <authorList>
            <person name="Gan P."/>
            <person name="Shirasu K."/>
        </authorList>
    </citation>
    <scope>NUCLEOTIDE SEQUENCE [LARGE SCALE GENOMIC DNA]</scope>
    <source>
        <strain evidence="2 3">CBS 515.97</strain>
    </source>
</reference>
<feature type="compositionally biased region" description="Basic residues" evidence="1">
    <location>
        <begin position="59"/>
        <end position="69"/>
    </location>
</feature>
<gene>
    <name evidence="2" type="ORF">C8035_v000887</name>
</gene>
<dbReference type="EMBL" id="QAPG01000095">
    <property type="protein sequence ID" value="TDZ31762.1"/>
    <property type="molecule type" value="Genomic_DNA"/>
</dbReference>
<proteinExistence type="predicted"/>
<organism evidence="2 3">
    <name type="scientific">Colletotrichum spinosum</name>
    <dbReference type="NCBI Taxonomy" id="1347390"/>
    <lineage>
        <taxon>Eukaryota</taxon>
        <taxon>Fungi</taxon>
        <taxon>Dikarya</taxon>
        <taxon>Ascomycota</taxon>
        <taxon>Pezizomycotina</taxon>
        <taxon>Sordariomycetes</taxon>
        <taxon>Hypocreomycetidae</taxon>
        <taxon>Glomerellales</taxon>
        <taxon>Glomerellaceae</taxon>
        <taxon>Colletotrichum</taxon>
        <taxon>Colletotrichum orbiculare species complex</taxon>
    </lineage>
</organism>
<dbReference type="Proteomes" id="UP000295083">
    <property type="component" value="Unassembled WGS sequence"/>
</dbReference>
<protein>
    <submittedName>
        <fullName evidence="2">Uncharacterized protein</fullName>
    </submittedName>
</protein>
<evidence type="ECO:0000313" key="2">
    <source>
        <dbReference type="EMBL" id="TDZ31762.1"/>
    </source>
</evidence>
<keyword evidence="3" id="KW-1185">Reference proteome</keyword>
<evidence type="ECO:0000256" key="1">
    <source>
        <dbReference type="SAM" id="MobiDB-lite"/>
    </source>
</evidence>
<accession>A0A4R8Q0N6</accession>
<comment type="caution">
    <text evidence="2">The sequence shown here is derived from an EMBL/GenBank/DDBJ whole genome shotgun (WGS) entry which is preliminary data.</text>
</comment>
<feature type="region of interest" description="Disordered" evidence="1">
    <location>
        <begin position="46"/>
        <end position="69"/>
    </location>
</feature>